<protein>
    <submittedName>
        <fullName evidence="1">Uncharacterized protein</fullName>
    </submittedName>
</protein>
<gene>
    <name evidence="1" type="ORF">IAB37_05610</name>
</gene>
<name>A0A9D1DXW6_9FIRM</name>
<reference evidence="1" key="1">
    <citation type="submission" date="2020-10" db="EMBL/GenBank/DDBJ databases">
        <authorList>
            <person name="Gilroy R."/>
        </authorList>
    </citation>
    <scope>NUCLEOTIDE SEQUENCE</scope>
    <source>
        <strain evidence="1">CHK189-12415</strain>
    </source>
</reference>
<evidence type="ECO:0000313" key="1">
    <source>
        <dbReference type="EMBL" id="HIR61033.1"/>
    </source>
</evidence>
<dbReference type="SUPFAM" id="SSF159774">
    <property type="entry name" value="YerB-like"/>
    <property type="match status" value="1"/>
</dbReference>
<dbReference type="Proteomes" id="UP000824241">
    <property type="component" value="Unassembled WGS sequence"/>
</dbReference>
<dbReference type="EMBL" id="DVHA01000179">
    <property type="protein sequence ID" value="HIR61033.1"/>
    <property type="molecule type" value="Genomic_DNA"/>
</dbReference>
<dbReference type="InterPro" id="IPR023158">
    <property type="entry name" value="YerB-like_sf"/>
</dbReference>
<organism evidence="1 2">
    <name type="scientific">Candidatus Faecivivens stercoravium</name>
    <dbReference type="NCBI Taxonomy" id="2840803"/>
    <lineage>
        <taxon>Bacteria</taxon>
        <taxon>Bacillati</taxon>
        <taxon>Bacillota</taxon>
        <taxon>Clostridia</taxon>
        <taxon>Eubacteriales</taxon>
        <taxon>Oscillospiraceae</taxon>
        <taxon>Oscillospiraceae incertae sedis</taxon>
        <taxon>Candidatus Faecivivens</taxon>
    </lineage>
</organism>
<comment type="caution">
    <text evidence="1">The sequence shown here is derived from an EMBL/GenBank/DDBJ whole genome shotgun (WGS) entry which is preliminary data.</text>
</comment>
<accession>A0A9D1DXW6</accession>
<evidence type="ECO:0000313" key="2">
    <source>
        <dbReference type="Proteomes" id="UP000824241"/>
    </source>
</evidence>
<proteinExistence type="predicted"/>
<reference evidence="1" key="2">
    <citation type="journal article" date="2021" name="PeerJ">
        <title>Extensive microbial diversity within the chicken gut microbiome revealed by metagenomics and culture.</title>
        <authorList>
            <person name="Gilroy R."/>
            <person name="Ravi A."/>
            <person name="Getino M."/>
            <person name="Pursley I."/>
            <person name="Horton D.L."/>
            <person name="Alikhan N.F."/>
            <person name="Baker D."/>
            <person name="Gharbi K."/>
            <person name="Hall N."/>
            <person name="Watson M."/>
            <person name="Adriaenssens E.M."/>
            <person name="Foster-Nyarko E."/>
            <person name="Jarju S."/>
            <person name="Secka A."/>
            <person name="Antonio M."/>
            <person name="Oren A."/>
            <person name="Chaudhuri R.R."/>
            <person name="La Ragione R."/>
            <person name="Hildebrand F."/>
            <person name="Pallen M.J."/>
        </authorList>
    </citation>
    <scope>NUCLEOTIDE SEQUENCE</scope>
    <source>
        <strain evidence="1">CHK189-12415</strain>
    </source>
</reference>
<sequence length="47" mass="4782">KGGVEDPLTLTDSSGDPLTVNVGKTYICITDGSYESQVTFTGTADGA</sequence>
<dbReference type="AlphaFoldDB" id="A0A9D1DXW6"/>
<feature type="non-terminal residue" evidence="1">
    <location>
        <position position="1"/>
    </location>
</feature>